<comment type="caution">
    <text evidence="5">The sequence shown here is derived from an EMBL/GenBank/DDBJ whole genome shotgun (WGS) entry which is preliminary data.</text>
</comment>
<comment type="function">
    <text evidence="1">Forms oxaloacetate, a four-carbon dicarboxylic acid source for the tricarboxylic acid cycle.</text>
</comment>
<accession>A0A7I0HR89</accession>
<evidence type="ECO:0000256" key="1">
    <source>
        <dbReference type="ARBA" id="ARBA00003670"/>
    </source>
</evidence>
<evidence type="ECO:0000256" key="4">
    <source>
        <dbReference type="PROSITE-ProRule" id="PRU10112"/>
    </source>
</evidence>
<name>A0A7I0HR89_9LEPT</name>
<dbReference type="GO" id="GO:0015977">
    <property type="term" value="P:carbon fixation"/>
    <property type="evidence" value="ECO:0007669"/>
    <property type="project" value="InterPro"/>
</dbReference>
<dbReference type="EMBL" id="RQFT01000010">
    <property type="protein sequence ID" value="TGL04717.1"/>
    <property type="molecule type" value="Genomic_DNA"/>
</dbReference>
<dbReference type="AlphaFoldDB" id="A0A7I0HR89"/>
<dbReference type="SUPFAM" id="SSF51621">
    <property type="entry name" value="Phosphoenolpyruvate/pyruvate domain"/>
    <property type="match status" value="1"/>
</dbReference>
<evidence type="ECO:0000256" key="3">
    <source>
        <dbReference type="PROSITE-ProRule" id="PRU10111"/>
    </source>
</evidence>
<dbReference type="GO" id="GO:0008964">
    <property type="term" value="F:phosphoenolpyruvate carboxylase activity"/>
    <property type="evidence" value="ECO:0007669"/>
    <property type="project" value="InterPro"/>
</dbReference>
<evidence type="ECO:0000313" key="5">
    <source>
        <dbReference type="EMBL" id="TGL04717.1"/>
    </source>
</evidence>
<sequence length="930" mass="108041">MRDGGNVISYQRALFRITVGVPLGQKDIDLKSIYFLIHSKVRRPKHSVDQKIQIDYIYLLDCLKEVLEEIGQKDLIPFLPFDLSISPNKKQKEQTKKISELISLCFQLLNMVEENAAAQFRRKQEKEDGFTALSGLWGQSLSKAKEYGFTHKEILPILKEIICEPVLTAHPTEAKRASVLEIHRDLYLLLVKKENKIWTDLEQNTIREEIKVQLERLWRTGEILLHKPDIRSERRNIEYYLRNVFPNVLHELDQRFFHAWEQSGGHLDDVSDPKLIPTIRFGNWIGGDRDGHPFVTNEITNETLTLFSQYAREIHKNKCIELTKFLSLSDRIQSPPIEFLDRLELWHEEHKSISPEVKNRNPNEPWRQYCSFLIEKIDNQISIQEYSEHLLFLRESLIAIGAKKIAKHYVFPMERLAVSIGFHLAKTDIRQNSVYHAIAIEQILKTSGKEEWNYREWTEEKKIQWILDELKTQRPFLLQDSDPGKEASNILSTFRSIKQFISEFGTSGIGSFIVSMTQSLSDLLLVYLFLKETNLLEYNEDKGFLSPFQVVPLFETIEDLERSPDILEAYLKQKIVRNSFVNQSIQIMLGYSDSNKDGGIFASQWNLYATEIKLTEIAKRHHFKLKFFHGRGGSISRGGGKTHKFLDALPHGTLDGEIRVTVQGESISQQYANKITAIYNLELFLATTTKVTLRHQRNQKKNHPAYPILESLSHQTKDTYTDLLNTEGFLTFFSQATPIDAIENSKIGSRPSRRTGKRTFNDLRAIPWVFSWSQSRFHLPNWYGVGSVLYDLSQNKKEKFQILKEEINEWHFLNYLIKNIETGIYSASPKIYTMYSELVEDTAIKNKILTKIDVEYKKTMDVLYNLRGKEIGEVRPSLIETLKLREPGLCILHEKQIDLLSEWRKNQNEFLLEELLVTVNAIASGLRTTG</sequence>
<dbReference type="InterPro" id="IPR021135">
    <property type="entry name" value="PEP_COase"/>
</dbReference>
<dbReference type="GO" id="GO:0005829">
    <property type="term" value="C:cytosol"/>
    <property type="evidence" value="ECO:0007669"/>
    <property type="project" value="TreeGrafter"/>
</dbReference>
<dbReference type="Proteomes" id="UP000297641">
    <property type="component" value="Unassembled WGS sequence"/>
</dbReference>
<dbReference type="PROSITE" id="PS00393">
    <property type="entry name" value="PEPCASE_2"/>
    <property type="match status" value="1"/>
</dbReference>
<evidence type="ECO:0000256" key="2">
    <source>
        <dbReference type="ARBA" id="ARBA00022419"/>
    </source>
</evidence>
<dbReference type="InterPro" id="IPR033129">
    <property type="entry name" value="PEPCASE_His_AS"/>
</dbReference>
<feature type="active site" evidence="3">
    <location>
        <position position="170"/>
    </location>
</feature>
<dbReference type="InterPro" id="IPR018129">
    <property type="entry name" value="PEP_COase_Lys_AS"/>
</dbReference>
<reference evidence="5 6" key="1">
    <citation type="journal article" date="2019" name="PLoS Negl. Trop. Dis.">
        <title>Revisiting the worldwide diversity of Leptospira species in the environment.</title>
        <authorList>
            <person name="Vincent A.T."/>
            <person name="Schiettekatte O."/>
            <person name="Bourhy P."/>
            <person name="Veyrier F.J."/>
            <person name="Picardeau M."/>
        </authorList>
    </citation>
    <scope>NUCLEOTIDE SEQUENCE [LARGE SCALE GENOMIC DNA]</scope>
    <source>
        <strain evidence="5 6">201800273</strain>
    </source>
</reference>
<evidence type="ECO:0000313" key="6">
    <source>
        <dbReference type="Proteomes" id="UP000297641"/>
    </source>
</evidence>
<dbReference type="InterPro" id="IPR015813">
    <property type="entry name" value="Pyrv/PenolPyrv_kinase-like_dom"/>
</dbReference>
<organism evidence="5 6">
    <name type="scientific">Leptospira bouyouniensis</name>
    <dbReference type="NCBI Taxonomy" id="2484911"/>
    <lineage>
        <taxon>Bacteria</taxon>
        <taxon>Pseudomonadati</taxon>
        <taxon>Spirochaetota</taxon>
        <taxon>Spirochaetia</taxon>
        <taxon>Leptospirales</taxon>
        <taxon>Leptospiraceae</taxon>
        <taxon>Leptospira</taxon>
    </lineage>
</organism>
<dbReference type="PANTHER" id="PTHR30523">
    <property type="entry name" value="PHOSPHOENOLPYRUVATE CARBOXYLASE"/>
    <property type="match status" value="1"/>
</dbReference>
<feature type="active site" evidence="4">
    <location>
        <position position="596"/>
    </location>
</feature>
<proteinExistence type="predicted"/>
<protein>
    <recommendedName>
        <fullName evidence="2">Phosphoenolpyruvate carboxylase</fullName>
    </recommendedName>
</protein>
<dbReference type="PRINTS" id="PR00150">
    <property type="entry name" value="PEPCARBXLASE"/>
</dbReference>
<dbReference type="Pfam" id="PF00311">
    <property type="entry name" value="PEPcase"/>
    <property type="match status" value="1"/>
</dbReference>
<dbReference type="PROSITE" id="PS00781">
    <property type="entry name" value="PEPCASE_1"/>
    <property type="match status" value="1"/>
</dbReference>
<keyword evidence="5" id="KW-0670">Pyruvate</keyword>
<dbReference type="PANTHER" id="PTHR30523:SF32">
    <property type="entry name" value="PHOSPHOENOLPYRUVATE CARBOXYLASE"/>
    <property type="match status" value="1"/>
</dbReference>
<gene>
    <name evidence="5" type="ORF">EHQ43_10495</name>
</gene>
<dbReference type="GO" id="GO:0006099">
    <property type="term" value="P:tricarboxylic acid cycle"/>
    <property type="evidence" value="ECO:0007669"/>
    <property type="project" value="InterPro"/>
</dbReference>